<gene>
    <name evidence="1" type="ORF">GCM10008938_33560</name>
</gene>
<protein>
    <submittedName>
        <fullName evidence="1">Uncharacterized protein</fullName>
    </submittedName>
</protein>
<name>A0ABQ2D3E5_9DEIO</name>
<dbReference type="Proteomes" id="UP000632222">
    <property type="component" value="Unassembled WGS sequence"/>
</dbReference>
<evidence type="ECO:0000313" key="2">
    <source>
        <dbReference type="Proteomes" id="UP000632222"/>
    </source>
</evidence>
<sequence>MMPRELAGVLIKAQHHCRSDHKTYRGMRLPAIEHEYILIWERRGVVMLAALKDIGEKLKGRASGTWKNIVKLALMELGGTASLQALYDQVSRGAPARIQLNPHWKAKVRQTLQLLPDVQPLEAGSWGFTTS</sequence>
<dbReference type="EMBL" id="BMOD01000014">
    <property type="protein sequence ID" value="GGJ44671.1"/>
    <property type="molecule type" value="Genomic_DNA"/>
</dbReference>
<keyword evidence="2" id="KW-1185">Reference proteome</keyword>
<comment type="caution">
    <text evidence="1">The sequence shown here is derived from an EMBL/GenBank/DDBJ whole genome shotgun (WGS) entry which is preliminary data.</text>
</comment>
<evidence type="ECO:0000313" key="1">
    <source>
        <dbReference type="EMBL" id="GGJ44671.1"/>
    </source>
</evidence>
<proteinExistence type="predicted"/>
<dbReference type="RefSeq" id="WP_189004458.1">
    <property type="nucleotide sequence ID" value="NZ_BMOD01000014.1"/>
</dbReference>
<reference evidence="2" key="1">
    <citation type="journal article" date="2019" name="Int. J. Syst. Evol. Microbiol.">
        <title>The Global Catalogue of Microorganisms (GCM) 10K type strain sequencing project: providing services to taxonomists for standard genome sequencing and annotation.</title>
        <authorList>
            <consortium name="The Broad Institute Genomics Platform"/>
            <consortium name="The Broad Institute Genome Sequencing Center for Infectious Disease"/>
            <person name="Wu L."/>
            <person name="Ma J."/>
        </authorList>
    </citation>
    <scope>NUCLEOTIDE SEQUENCE [LARGE SCALE GENOMIC DNA]</scope>
    <source>
        <strain evidence="2">JCM 14370</strain>
    </source>
</reference>
<accession>A0ABQ2D3E5</accession>
<organism evidence="1 2">
    <name type="scientific">Deinococcus roseus</name>
    <dbReference type="NCBI Taxonomy" id="392414"/>
    <lineage>
        <taxon>Bacteria</taxon>
        <taxon>Thermotogati</taxon>
        <taxon>Deinococcota</taxon>
        <taxon>Deinococci</taxon>
        <taxon>Deinococcales</taxon>
        <taxon>Deinococcaceae</taxon>
        <taxon>Deinococcus</taxon>
    </lineage>
</organism>